<evidence type="ECO:0008006" key="4">
    <source>
        <dbReference type="Google" id="ProtNLM"/>
    </source>
</evidence>
<evidence type="ECO:0000313" key="3">
    <source>
        <dbReference type="Proteomes" id="UP001152447"/>
    </source>
</evidence>
<feature type="transmembrane region" description="Helical" evidence="1">
    <location>
        <begin position="34"/>
        <end position="53"/>
    </location>
</feature>
<dbReference type="AlphaFoldDB" id="A0A9W4QX27"/>
<feature type="transmembrane region" description="Helical" evidence="1">
    <location>
        <begin position="6"/>
        <end position="22"/>
    </location>
</feature>
<keyword evidence="1" id="KW-0472">Membrane</keyword>
<gene>
    <name evidence="2" type="ORF">PSEHALCIP103_01513</name>
</gene>
<sequence>MTEIAFLIIVLCAYIFPIMIILNSKRSQGHEKNGWLVGAIFFSWIALILYFSIVPKQGHAKKK</sequence>
<reference evidence="2" key="1">
    <citation type="submission" date="2022-07" db="EMBL/GenBank/DDBJ databases">
        <authorList>
            <person name="Criscuolo A."/>
        </authorList>
    </citation>
    <scope>NUCLEOTIDE SEQUENCE</scope>
    <source>
        <strain evidence="2">CIP103197</strain>
    </source>
</reference>
<keyword evidence="3" id="KW-1185">Reference proteome</keyword>
<protein>
    <recommendedName>
        <fullName evidence="4">Cardiolipin synthase N-terminal domain-containing protein</fullName>
    </recommendedName>
</protein>
<dbReference type="EMBL" id="CAMAPB010000017">
    <property type="protein sequence ID" value="CAH9056721.1"/>
    <property type="molecule type" value="Genomic_DNA"/>
</dbReference>
<keyword evidence="1" id="KW-0812">Transmembrane</keyword>
<dbReference type="RefSeq" id="WP_013463775.1">
    <property type="nucleotide sequence ID" value="NZ_CAMAPB010000017.1"/>
</dbReference>
<accession>A0A9W4QX27</accession>
<comment type="caution">
    <text evidence="2">The sequence shown here is derived from an EMBL/GenBank/DDBJ whole genome shotgun (WGS) entry which is preliminary data.</text>
</comment>
<evidence type="ECO:0000256" key="1">
    <source>
        <dbReference type="SAM" id="Phobius"/>
    </source>
</evidence>
<keyword evidence="1" id="KW-1133">Transmembrane helix</keyword>
<dbReference type="GeneID" id="99695730"/>
<evidence type="ECO:0000313" key="2">
    <source>
        <dbReference type="EMBL" id="CAH9056721.1"/>
    </source>
</evidence>
<dbReference type="Proteomes" id="UP001152447">
    <property type="component" value="Unassembled WGS sequence"/>
</dbReference>
<name>A0A9W4QX27_PSEHA</name>
<organism evidence="2 3">
    <name type="scientific">Pseudoalteromonas haloplanktis</name>
    <name type="common">Alteromonas haloplanktis</name>
    <dbReference type="NCBI Taxonomy" id="228"/>
    <lineage>
        <taxon>Bacteria</taxon>
        <taxon>Pseudomonadati</taxon>
        <taxon>Pseudomonadota</taxon>
        <taxon>Gammaproteobacteria</taxon>
        <taxon>Alteromonadales</taxon>
        <taxon>Pseudoalteromonadaceae</taxon>
        <taxon>Pseudoalteromonas</taxon>
    </lineage>
</organism>
<proteinExistence type="predicted"/>